<proteinExistence type="predicted"/>
<accession>A0ABR2XCY7</accession>
<comment type="caution">
    <text evidence="1">The sequence shown here is derived from an EMBL/GenBank/DDBJ whole genome shotgun (WGS) entry which is preliminary data.</text>
</comment>
<dbReference type="InterPro" id="IPR053204">
    <property type="entry name" value="Oxopyrrolidines_Biosynth-assoc"/>
</dbReference>
<dbReference type="Pfam" id="PF12311">
    <property type="entry name" value="DUF3632"/>
    <property type="match status" value="1"/>
</dbReference>
<dbReference type="Proteomes" id="UP001465668">
    <property type="component" value="Unassembled WGS sequence"/>
</dbReference>
<dbReference type="EMBL" id="JARVKM010000072">
    <property type="protein sequence ID" value="KAK9771663.1"/>
    <property type="molecule type" value="Genomic_DNA"/>
</dbReference>
<keyword evidence="2" id="KW-1185">Reference proteome</keyword>
<sequence>MERLTFFFDGIDNAPTAETTSNAPTSTVFENKAVDILRRYLQVEDSSSLTSAAQAIICLLPEPPEPRGWSEELTAFWELCINTAEQIPHYHICHMRLARLVLALRHSPKTTFTILWDQARNIKYTSELHLLRETIRDVYNPAFSAQDSKETSSPEDGQRWVNTIAFYAHMHALNGGMLSTYCTWTMRDAFESTPSTNYSALDCHISAAAQWIIYSGQNILSAILVTPEEAESDSMLGHREPWTLNGWRRWKAGFAEAEREEHLQQETRQLAKRSANLMEALEVAMISVYMKA</sequence>
<gene>
    <name evidence="1" type="ORF">SCAR479_11734</name>
</gene>
<reference evidence="1 2" key="1">
    <citation type="submission" date="2024-02" db="EMBL/GenBank/DDBJ databases">
        <title>First draft genome assembly of two strains of Seiridium cardinale.</title>
        <authorList>
            <person name="Emiliani G."/>
            <person name="Scali E."/>
        </authorList>
    </citation>
    <scope>NUCLEOTIDE SEQUENCE [LARGE SCALE GENOMIC DNA]</scope>
    <source>
        <strain evidence="1 2">BM-138-000479</strain>
    </source>
</reference>
<protein>
    <submittedName>
        <fullName evidence="1">Uncharacterized protein</fullName>
    </submittedName>
</protein>
<evidence type="ECO:0000313" key="2">
    <source>
        <dbReference type="Proteomes" id="UP001465668"/>
    </source>
</evidence>
<dbReference type="InterPro" id="IPR022085">
    <property type="entry name" value="OpdG"/>
</dbReference>
<name>A0ABR2XCY7_9PEZI</name>
<dbReference type="PANTHER" id="PTHR38797:SF4">
    <property type="entry name" value="NUCLEAR PORE COMPLEX PROTEIN NUP85"/>
    <property type="match status" value="1"/>
</dbReference>
<dbReference type="PANTHER" id="PTHR38797">
    <property type="entry name" value="NUCLEAR PORE COMPLEX PROTEIN NUP85-RELATED"/>
    <property type="match status" value="1"/>
</dbReference>
<evidence type="ECO:0000313" key="1">
    <source>
        <dbReference type="EMBL" id="KAK9771663.1"/>
    </source>
</evidence>
<organism evidence="1 2">
    <name type="scientific">Seiridium cardinale</name>
    <dbReference type="NCBI Taxonomy" id="138064"/>
    <lineage>
        <taxon>Eukaryota</taxon>
        <taxon>Fungi</taxon>
        <taxon>Dikarya</taxon>
        <taxon>Ascomycota</taxon>
        <taxon>Pezizomycotina</taxon>
        <taxon>Sordariomycetes</taxon>
        <taxon>Xylariomycetidae</taxon>
        <taxon>Amphisphaeriales</taxon>
        <taxon>Sporocadaceae</taxon>
        <taxon>Seiridium</taxon>
    </lineage>
</organism>